<keyword evidence="2" id="KW-0812">Transmembrane</keyword>
<accession>A3U0R2</accession>
<gene>
    <name evidence="3" type="ORF">OB2597_19761</name>
</gene>
<evidence type="ECO:0000256" key="2">
    <source>
        <dbReference type="SAM" id="Phobius"/>
    </source>
</evidence>
<dbReference type="Proteomes" id="UP000004318">
    <property type="component" value="Unassembled WGS sequence"/>
</dbReference>
<comment type="caution">
    <text evidence="3">The sequence shown here is derived from an EMBL/GenBank/DDBJ whole genome shotgun (WGS) entry which is preliminary data.</text>
</comment>
<dbReference type="HOGENOM" id="CLU_2303008_0_0_5"/>
<name>A3U0R2_PSEBH</name>
<keyword evidence="4" id="KW-1185">Reference proteome</keyword>
<dbReference type="STRING" id="252305.OB2597_19761"/>
<evidence type="ECO:0000313" key="3">
    <source>
        <dbReference type="EMBL" id="EAQ02353.1"/>
    </source>
</evidence>
<evidence type="ECO:0000256" key="1">
    <source>
        <dbReference type="SAM" id="MobiDB-lite"/>
    </source>
</evidence>
<proteinExistence type="predicted"/>
<organism evidence="3 4">
    <name type="scientific">Pseudooceanicola batsensis (strain ATCC BAA-863 / DSM 15984 / KCTC 12145 / HTCC2597)</name>
    <name type="common">Oceanicola batsensis</name>
    <dbReference type="NCBI Taxonomy" id="252305"/>
    <lineage>
        <taxon>Bacteria</taxon>
        <taxon>Pseudomonadati</taxon>
        <taxon>Pseudomonadota</taxon>
        <taxon>Alphaproteobacteria</taxon>
        <taxon>Rhodobacterales</taxon>
        <taxon>Paracoccaceae</taxon>
        <taxon>Pseudooceanicola</taxon>
    </lineage>
</organism>
<keyword evidence="2" id="KW-1133">Transmembrane helix</keyword>
<feature type="transmembrane region" description="Helical" evidence="2">
    <location>
        <begin position="80"/>
        <end position="98"/>
    </location>
</feature>
<keyword evidence="2" id="KW-0472">Membrane</keyword>
<dbReference type="EMBL" id="AAMO01000008">
    <property type="protein sequence ID" value="EAQ02353.1"/>
    <property type="molecule type" value="Genomic_DNA"/>
</dbReference>
<feature type="region of interest" description="Disordered" evidence="1">
    <location>
        <begin position="1"/>
        <end position="41"/>
    </location>
</feature>
<dbReference type="RefSeq" id="WP_009803895.1">
    <property type="nucleotide sequence ID" value="NZ_AAMO01000008.1"/>
</dbReference>
<sequence>MTHSPFDPDESLTETQKRRERAGVPRPEVEDTRGEPSPGYRAHPAARIFVRGPWEMAASILIGLGVVMMMQPWVMVAFTWSFLVTLTGTVMFLIVSHFPE</sequence>
<evidence type="ECO:0000313" key="4">
    <source>
        <dbReference type="Proteomes" id="UP000004318"/>
    </source>
</evidence>
<feature type="compositionally biased region" description="Basic and acidic residues" evidence="1">
    <location>
        <begin position="15"/>
        <end position="34"/>
    </location>
</feature>
<protein>
    <submittedName>
        <fullName evidence="3">Uncharacterized protein</fullName>
    </submittedName>
</protein>
<dbReference type="AlphaFoldDB" id="A3U0R2"/>
<reference evidence="3 4" key="1">
    <citation type="journal article" date="2010" name="J. Bacteriol.">
        <title>Genome sequences of Oceanicola granulosus HTCC2516(T) and Oceanicola batsensis HTCC2597(TDelta).</title>
        <authorList>
            <person name="Thrash J.C."/>
            <person name="Cho J.C."/>
            <person name="Vergin K.L."/>
            <person name="Giovannoni S.J."/>
        </authorList>
    </citation>
    <scope>NUCLEOTIDE SEQUENCE [LARGE SCALE GENOMIC DNA]</scope>
    <source>
        <strain evidence="4">ATCC BAA-863 / DSM 15984 / KCTC 12145 / HTCC2597</strain>
    </source>
</reference>